<dbReference type="Proteomes" id="UP000605970">
    <property type="component" value="Unassembled WGS sequence"/>
</dbReference>
<dbReference type="OrthoDB" id="5326588at2759"/>
<feature type="transmembrane region" description="Helical" evidence="2">
    <location>
        <begin position="20"/>
        <end position="38"/>
    </location>
</feature>
<evidence type="ECO:0000256" key="2">
    <source>
        <dbReference type="SAM" id="Phobius"/>
    </source>
</evidence>
<evidence type="ECO:0000256" key="1">
    <source>
        <dbReference type="SAM" id="MobiDB-lite"/>
    </source>
</evidence>
<evidence type="ECO:0000313" key="3">
    <source>
        <dbReference type="EMBL" id="KAF7637271.1"/>
    </source>
</evidence>
<dbReference type="EMBL" id="JABEBT010000021">
    <property type="protein sequence ID" value="KAF7637271.1"/>
    <property type="molecule type" value="Genomic_DNA"/>
</dbReference>
<gene>
    <name evidence="3" type="ORF">Mgra_00003237</name>
</gene>
<keyword evidence="4" id="KW-1185">Reference proteome</keyword>
<feature type="region of interest" description="Disordered" evidence="1">
    <location>
        <begin position="95"/>
        <end position="125"/>
    </location>
</feature>
<protein>
    <submittedName>
        <fullName evidence="3">Uncharacterized protein</fullName>
    </submittedName>
</protein>
<accession>A0A8S9ZWE2</accession>
<organism evidence="3 4">
    <name type="scientific">Meloidogyne graminicola</name>
    <dbReference type="NCBI Taxonomy" id="189291"/>
    <lineage>
        <taxon>Eukaryota</taxon>
        <taxon>Metazoa</taxon>
        <taxon>Ecdysozoa</taxon>
        <taxon>Nematoda</taxon>
        <taxon>Chromadorea</taxon>
        <taxon>Rhabditida</taxon>
        <taxon>Tylenchina</taxon>
        <taxon>Tylenchomorpha</taxon>
        <taxon>Tylenchoidea</taxon>
        <taxon>Meloidogynidae</taxon>
        <taxon>Meloidogyninae</taxon>
        <taxon>Meloidogyne</taxon>
    </lineage>
</organism>
<evidence type="ECO:0000313" key="4">
    <source>
        <dbReference type="Proteomes" id="UP000605970"/>
    </source>
</evidence>
<reference evidence="3" key="1">
    <citation type="journal article" date="2020" name="Ecol. Evol.">
        <title>Genome structure and content of the rice root-knot nematode (Meloidogyne graminicola).</title>
        <authorList>
            <person name="Phan N.T."/>
            <person name="Danchin E.G.J."/>
            <person name="Klopp C."/>
            <person name="Perfus-Barbeoch L."/>
            <person name="Kozlowski D.K."/>
            <person name="Koutsovoulos G.D."/>
            <person name="Lopez-Roques C."/>
            <person name="Bouchez O."/>
            <person name="Zahm M."/>
            <person name="Besnard G."/>
            <person name="Bellafiore S."/>
        </authorList>
    </citation>
    <scope>NUCLEOTIDE SEQUENCE</scope>
    <source>
        <strain evidence="3">VN-18</strain>
    </source>
</reference>
<keyword evidence="2" id="KW-1133">Transmembrane helix</keyword>
<keyword evidence="2" id="KW-0812">Transmembrane</keyword>
<feature type="compositionally biased region" description="Polar residues" evidence="1">
    <location>
        <begin position="110"/>
        <end position="119"/>
    </location>
</feature>
<dbReference type="AlphaFoldDB" id="A0A8S9ZWE2"/>
<proteinExistence type="predicted"/>
<keyword evidence="2" id="KW-0472">Membrane</keyword>
<name>A0A8S9ZWE2_9BILA</name>
<sequence length="154" mass="17753">MNSVSNQFFVPSSNVVVEIIMPTIIFCIGMVIAMIIGINKCREWELANVGEIRRTRLIIQRLNARLRERNFKAIQRAKDIRRRNLAEKITQNQIKNEQKLVRPPPFYGNEASNSTSSGRSPPPTYEDSLLDELYRKMNVYPSTANLLITLKLVF</sequence>
<comment type="caution">
    <text evidence="3">The sequence shown here is derived from an EMBL/GenBank/DDBJ whole genome shotgun (WGS) entry which is preliminary data.</text>
</comment>